<name>A0A544W3K3_9MYCO</name>
<dbReference type="AlphaFoldDB" id="A0A544W3K3"/>
<dbReference type="PRINTS" id="PR00368">
    <property type="entry name" value="FADPNR"/>
</dbReference>
<dbReference type="Proteomes" id="UP000315759">
    <property type="component" value="Unassembled WGS sequence"/>
</dbReference>
<dbReference type="PRINTS" id="PR00411">
    <property type="entry name" value="PNDRDTASEI"/>
</dbReference>
<protein>
    <submittedName>
        <fullName evidence="2">Flavoprotein</fullName>
    </submittedName>
</protein>
<evidence type="ECO:0000256" key="1">
    <source>
        <dbReference type="ARBA" id="ARBA00023002"/>
    </source>
</evidence>
<accession>A0A544W3K3</accession>
<dbReference type="EMBL" id="VIFX01000010">
    <property type="protein sequence ID" value="TQR86825.1"/>
    <property type="molecule type" value="Genomic_DNA"/>
</dbReference>
<comment type="caution">
    <text evidence="2">The sequence shown here is derived from an EMBL/GenBank/DDBJ whole genome shotgun (WGS) entry which is preliminary data.</text>
</comment>
<evidence type="ECO:0000313" key="2">
    <source>
        <dbReference type="EMBL" id="TQR86825.1"/>
    </source>
</evidence>
<dbReference type="GO" id="GO:0004497">
    <property type="term" value="F:monooxygenase activity"/>
    <property type="evidence" value="ECO:0007669"/>
    <property type="project" value="TreeGrafter"/>
</dbReference>
<dbReference type="InterPro" id="IPR036188">
    <property type="entry name" value="FAD/NAD-bd_sf"/>
</dbReference>
<dbReference type="RefSeq" id="WP_142551972.1">
    <property type="nucleotide sequence ID" value="NZ_VIFX01000010.1"/>
</dbReference>
<evidence type="ECO:0000313" key="3">
    <source>
        <dbReference type="Proteomes" id="UP000315759"/>
    </source>
</evidence>
<dbReference type="SUPFAM" id="SSF51905">
    <property type="entry name" value="FAD/NAD(P)-binding domain"/>
    <property type="match status" value="1"/>
</dbReference>
<keyword evidence="3" id="KW-1185">Reference proteome</keyword>
<reference evidence="2 3" key="1">
    <citation type="submission" date="2018-10" db="EMBL/GenBank/DDBJ databases">
        <title>Draft genome of Mycobacterium hodleri strain B.</title>
        <authorList>
            <person name="Amande T.J."/>
            <person name="Mcgenity T.J."/>
        </authorList>
    </citation>
    <scope>NUCLEOTIDE SEQUENCE [LARGE SCALE GENOMIC DNA]</scope>
    <source>
        <strain evidence="2 3">B</strain>
    </source>
</reference>
<dbReference type="GO" id="GO:0050660">
    <property type="term" value="F:flavin adenine dinucleotide binding"/>
    <property type="evidence" value="ECO:0007669"/>
    <property type="project" value="TreeGrafter"/>
</dbReference>
<organism evidence="2 3">
    <name type="scientific">Mycolicibacterium hodleri</name>
    <dbReference type="NCBI Taxonomy" id="49897"/>
    <lineage>
        <taxon>Bacteria</taxon>
        <taxon>Bacillati</taxon>
        <taxon>Actinomycetota</taxon>
        <taxon>Actinomycetes</taxon>
        <taxon>Mycobacteriales</taxon>
        <taxon>Mycobacteriaceae</taxon>
        <taxon>Mycolicibacterium</taxon>
    </lineage>
</organism>
<proteinExistence type="predicted"/>
<dbReference type="PANTHER" id="PTHR43539:SF78">
    <property type="entry name" value="FLAVIN-CONTAINING MONOOXYGENASE"/>
    <property type="match status" value="1"/>
</dbReference>
<dbReference type="Gene3D" id="3.50.50.60">
    <property type="entry name" value="FAD/NAD(P)-binding domain"/>
    <property type="match status" value="1"/>
</dbReference>
<dbReference type="InterPro" id="IPR050982">
    <property type="entry name" value="Auxin_biosynth/cation_transpt"/>
</dbReference>
<sequence length="439" mass="45228">MSELPVVVIGAGPLGLAAAAHLLERGLVPLVLEAGPGPGSAVEQWAHVRTFSPWPELVDPAAARLLEPTGWVAPAAGFPTGRQWVDDYLAPVAAALGEHVHYGTRVHAVTRLGRDRLVSPGRADVPFVVHTGGAEGSERRIRARAVVDASGTWGQPNPAGAAGVPATGERAAADAGLVSYVPPTPELASAAAGKHVVVVGSGHSAMTAVIQLGEVVREDPSTRVTWVLRRGVTDGTFGGGAADELPQRGALGVRSRDAVEAGLVALLTGFRTERVDVVDGRAVVVAEDGRALPPADHVVVLTGFRPDLSFLSEMRIELDPILQAPVRLAPSIDPNAHSCGSVLPHGATELAHPEQDLYIVGMKSYGRAPTFLAMTGYEQVRSIAAELAGDHEAARRVELTLPDTGVCNGAGLFDGPEDDGAAGCCGSAPATLTLNTIGG</sequence>
<dbReference type="PANTHER" id="PTHR43539">
    <property type="entry name" value="FLAVIN-BINDING MONOOXYGENASE-LIKE PROTEIN (AFU_ORTHOLOGUE AFUA_4G09220)"/>
    <property type="match status" value="1"/>
</dbReference>
<dbReference type="Pfam" id="PF13738">
    <property type="entry name" value="Pyr_redox_3"/>
    <property type="match status" value="1"/>
</dbReference>
<keyword evidence="1" id="KW-0560">Oxidoreductase</keyword>
<gene>
    <name evidence="2" type="ORF">D8S82_10210</name>
</gene>